<dbReference type="GO" id="GO:0170038">
    <property type="term" value="P:proteinogenic amino acid biosynthetic process"/>
    <property type="evidence" value="ECO:0007669"/>
    <property type="project" value="UniProtKB-ARBA"/>
</dbReference>
<dbReference type="RefSeq" id="WP_057953637.1">
    <property type="nucleotide sequence ID" value="NZ_CP013118.1"/>
</dbReference>
<feature type="domain" description="Aconitase A/isopropylmalate dehydratase small subunit swivel" evidence="14">
    <location>
        <begin position="484"/>
        <end position="546"/>
    </location>
</feature>
<dbReference type="NCBIfam" id="TIGR02087">
    <property type="entry name" value="LEUD_arch"/>
    <property type="match status" value="1"/>
</dbReference>
<dbReference type="PANTHER" id="PTHR43822:SF2">
    <property type="entry name" value="HOMOACONITASE, MITOCHONDRIAL"/>
    <property type="match status" value="1"/>
</dbReference>
<dbReference type="InterPro" id="IPR001030">
    <property type="entry name" value="Acoase/IPM_deHydtase_lsu_aba"/>
</dbReference>
<dbReference type="InterPro" id="IPR011827">
    <property type="entry name" value="LeuD_type2/HacB/DmdB"/>
</dbReference>
<keyword evidence="9 15" id="KW-0456">Lyase</keyword>
<dbReference type="AlphaFoldDB" id="A0A0S2I1P7"/>
<dbReference type="InterPro" id="IPR006251">
    <property type="entry name" value="Homoacnase/IPMdehydase_lsu"/>
</dbReference>
<dbReference type="NCBIfam" id="TIGR01343">
    <property type="entry name" value="hacA_fam"/>
    <property type="match status" value="1"/>
</dbReference>
<accession>A0A0S2I1P7</accession>
<protein>
    <recommendedName>
        <fullName evidence="4">Aconitate hydratase A</fullName>
        <ecNumber evidence="3">4.2.1.3</ecNumber>
    </recommendedName>
    <alternativeName>
        <fullName evidence="12">Iron-responsive protein-like</fullName>
    </alternativeName>
    <alternativeName>
        <fullName evidence="11">RNA-binding protein</fullName>
    </alternativeName>
</protein>
<comment type="catalytic activity">
    <reaction evidence="10">
        <text>citrate = D-threo-isocitrate</text>
        <dbReference type="Rhea" id="RHEA:10336"/>
        <dbReference type="ChEBI" id="CHEBI:15562"/>
        <dbReference type="ChEBI" id="CHEBI:16947"/>
        <dbReference type="EC" id="4.2.1.3"/>
    </reaction>
</comment>
<keyword evidence="16" id="KW-1185">Reference proteome</keyword>
<organism evidence="15 16">
    <name type="scientific">Salinivirga cyanobacteriivorans</name>
    <dbReference type="NCBI Taxonomy" id="1307839"/>
    <lineage>
        <taxon>Bacteria</taxon>
        <taxon>Pseudomonadati</taxon>
        <taxon>Bacteroidota</taxon>
        <taxon>Bacteroidia</taxon>
        <taxon>Bacteroidales</taxon>
        <taxon>Salinivirgaceae</taxon>
        <taxon>Salinivirga</taxon>
    </lineage>
</organism>
<dbReference type="GO" id="GO:0051539">
    <property type="term" value="F:4 iron, 4 sulfur cluster binding"/>
    <property type="evidence" value="ECO:0007669"/>
    <property type="project" value="UniProtKB-KW"/>
</dbReference>
<dbReference type="InterPro" id="IPR015931">
    <property type="entry name" value="Acnase/IPM_dHydase_lsu_aba_1/3"/>
</dbReference>
<dbReference type="OrthoDB" id="9764318at2"/>
<dbReference type="Pfam" id="PF00694">
    <property type="entry name" value="Aconitase_C"/>
    <property type="match status" value="1"/>
</dbReference>
<dbReference type="InterPro" id="IPR018136">
    <property type="entry name" value="Aconitase_4Fe-4S_BS"/>
</dbReference>
<dbReference type="PRINTS" id="PR00415">
    <property type="entry name" value="ACONITASE"/>
</dbReference>
<keyword evidence="8" id="KW-0411">Iron-sulfur</keyword>
<reference evidence="15 16" key="1">
    <citation type="submission" date="2015-11" db="EMBL/GenBank/DDBJ databases">
        <title>Description and complete genome sequence of a novel strain predominating in hypersaline microbial mats and representing a new family of the Bacteriodetes phylum.</title>
        <authorList>
            <person name="Spring S."/>
            <person name="Bunk B."/>
            <person name="Sproer C."/>
            <person name="Klenk H.-P."/>
        </authorList>
    </citation>
    <scope>NUCLEOTIDE SEQUENCE [LARGE SCALE GENOMIC DNA]</scope>
    <source>
        <strain evidence="15 16">L21-Spi-D4</strain>
    </source>
</reference>
<proteinExistence type="predicted"/>
<evidence type="ECO:0000259" key="13">
    <source>
        <dbReference type="Pfam" id="PF00330"/>
    </source>
</evidence>
<evidence type="ECO:0000256" key="5">
    <source>
        <dbReference type="ARBA" id="ARBA00022485"/>
    </source>
</evidence>
<dbReference type="GO" id="GO:0046872">
    <property type="term" value="F:metal ion binding"/>
    <property type="evidence" value="ECO:0007669"/>
    <property type="project" value="UniProtKB-KW"/>
</dbReference>
<keyword evidence="6" id="KW-0479">Metal-binding</keyword>
<keyword evidence="7" id="KW-0408">Iron</keyword>
<dbReference type="PROSITE" id="PS00450">
    <property type="entry name" value="ACONITASE_1"/>
    <property type="match status" value="1"/>
</dbReference>
<dbReference type="Gene3D" id="3.30.499.10">
    <property type="entry name" value="Aconitase, domain 3"/>
    <property type="match status" value="2"/>
</dbReference>
<dbReference type="InterPro" id="IPR000573">
    <property type="entry name" value="AconitaseA/IPMdHydase_ssu_swvl"/>
</dbReference>
<evidence type="ECO:0000259" key="14">
    <source>
        <dbReference type="Pfam" id="PF00694"/>
    </source>
</evidence>
<dbReference type="InterPro" id="IPR036008">
    <property type="entry name" value="Aconitase_4Fe-4S_dom"/>
</dbReference>
<evidence type="ECO:0000256" key="6">
    <source>
        <dbReference type="ARBA" id="ARBA00022723"/>
    </source>
</evidence>
<dbReference type="GO" id="GO:0003994">
    <property type="term" value="F:aconitate hydratase activity"/>
    <property type="evidence" value="ECO:0007669"/>
    <property type="project" value="UniProtKB-EC"/>
</dbReference>
<gene>
    <name evidence="15" type="primary">hacA_2</name>
    <name evidence="15" type="ORF">L21SP5_02623</name>
</gene>
<comment type="pathway">
    <text evidence="2">Carbohydrate metabolism; tricarboxylic acid cycle; isocitrate from oxaloacetate: step 2/2.</text>
</comment>
<dbReference type="PANTHER" id="PTHR43822">
    <property type="entry name" value="HOMOACONITASE, MITOCHONDRIAL-RELATED"/>
    <property type="match status" value="1"/>
</dbReference>
<name>A0A0S2I1P7_9BACT</name>
<dbReference type="Pfam" id="PF00330">
    <property type="entry name" value="Aconitase"/>
    <property type="match status" value="1"/>
</dbReference>
<evidence type="ECO:0000256" key="7">
    <source>
        <dbReference type="ARBA" id="ARBA00023004"/>
    </source>
</evidence>
<dbReference type="Gene3D" id="3.20.19.10">
    <property type="entry name" value="Aconitase, domain 4"/>
    <property type="match status" value="1"/>
</dbReference>
<dbReference type="EMBL" id="CP013118">
    <property type="protein sequence ID" value="ALO16246.1"/>
    <property type="molecule type" value="Genomic_DNA"/>
</dbReference>
<dbReference type="EC" id="4.2.1.3" evidence="3"/>
<dbReference type="Proteomes" id="UP000064893">
    <property type="component" value="Chromosome"/>
</dbReference>
<evidence type="ECO:0000313" key="16">
    <source>
        <dbReference type="Proteomes" id="UP000064893"/>
    </source>
</evidence>
<evidence type="ECO:0000256" key="2">
    <source>
        <dbReference type="ARBA" id="ARBA00004717"/>
    </source>
</evidence>
<evidence type="ECO:0000256" key="9">
    <source>
        <dbReference type="ARBA" id="ARBA00023239"/>
    </source>
</evidence>
<evidence type="ECO:0000256" key="10">
    <source>
        <dbReference type="ARBA" id="ARBA00023501"/>
    </source>
</evidence>
<dbReference type="InterPro" id="IPR050067">
    <property type="entry name" value="IPM_dehydratase_rel_enz"/>
</dbReference>
<dbReference type="NCBIfam" id="NF001614">
    <property type="entry name" value="PRK00402.1"/>
    <property type="match status" value="1"/>
</dbReference>
<evidence type="ECO:0000256" key="3">
    <source>
        <dbReference type="ARBA" id="ARBA00012926"/>
    </source>
</evidence>
<feature type="domain" description="Aconitase/3-isopropylmalate dehydratase large subunit alpha/beta/alpha" evidence="13">
    <location>
        <begin position="7"/>
        <end position="406"/>
    </location>
</feature>
<evidence type="ECO:0000256" key="11">
    <source>
        <dbReference type="ARBA" id="ARBA00031081"/>
    </source>
</evidence>
<dbReference type="UniPathway" id="UPA00223">
    <property type="reaction ID" value="UER00718"/>
</dbReference>
<evidence type="ECO:0000256" key="4">
    <source>
        <dbReference type="ARBA" id="ARBA00019378"/>
    </source>
</evidence>
<dbReference type="SUPFAM" id="SSF52016">
    <property type="entry name" value="LeuD/IlvD-like"/>
    <property type="match status" value="1"/>
</dbReference>
<evidence type="ECO:0000256" key="8">
    <source>
        <dbReference type="ARBA" id="ARBA00023014"/>
    </source>
</evidence>
<dbReference type="GO" id="GO:0006099">
    <property type="term" value="P:tricarboxylic acid cycle"/>
    <property type="evidence" value="ECO:0007669"/>
    <property type="project" value="UniProtKB-UniPathway"/>
</dbReference>
<dbReference type="GO" id="GO:0170034">
    <property type="term" value="P:L-amino acid biosynthetic process"/>
    <property type="evidence" value="ECO:0007669"/>
    <property type="project" value="UniProtKB-ARBA"/>
</dbReference>
<dbReference type="PATRIC" id="fig|1307839.3.peg.2754"/>
<dbReference type="InterPro" id="IPR015928">
    <property type="entry name" value="Aconitase/3IPM_dehydase_swvl"/>
</dbReference>
<evidence type="ECO:0000313" key="15">
    <source>
        <dbReference type="EMBL" id="ALO16246.1"/>
    </source>
</evidence>
<evidence type="ECO:0000256" key="12">
    <source>
        <dbReference type="ARBA" id="ARBA00031977"/>
    </source>
</evidence>
<comment type="cofactor">
    <cofactor evidence="1">
        <name>[4Fe-4S] cluster</name>
        <dbReference type="ChEBI" id="CHEBI:49883"/>
    </cofactor>
</comment>
<evidence type="ECO:0000256" key="1">
    <source>
        <dbReference type="ARBA" id="ARBA00001966"/>
    </source>
</evidence>
<keyword evidence="5" id="KW-0004">4Fe-4S</keyword>
<dbReference type="STRING" id="1307839.L21SP5_02623"/>
<sequence length="602" mass="65517">MGKTIIEKILASHSAKYDVKPGDIVDIEIDVRAARDFGGANVVKNIRDNNLTIVDPDKTFFTFDTNPTGSDQKYAVNQQICRQFAREYGIKVYDIDNGIGTHTMIHEGLVYSGRTAITTDSHANILGAVGAFGQGMGDKDIAAAWANGMIWFKTPKSIKLNFTGKRPEKVTAKDIVLNLLEKFGANTLLGYSVEFYGEAIDELTLDERITIASMGTEMGAITLIFPPTAEILKYSEARAGHKIEPVYADDDAEYDQEISLDISKFTPKVSLPGAPHDTQNIDKLDKIKIDSAFLGSCTNGRIEDLRTAAAILKGRQVAPGVVFKIVPSTNEVWEQALEDGLLQIFKNAGALISNAGCAGCAAGQVGQNGPGEITISTGNRNFPGKQGKGEVYLASPAVVAASAVAGYITTPENIPDEPLLFDTNYAPAPKSKTEKDKAVNEKKTVVEGRVWFIERDNIDTDMIFHNRYLSITDPEEMGQYAFDNLEGYEKFASQSEPGDIVVTGKNFGSGSSRQQAVDCFKVLGIQAIIAESFGAIYERNAINAAMPILAYDDISKLDLSTGDSVKVNFETGLMENLTKNKQTQIKPFSEVQMEIYQRGGLF</sequence>
<dbReference type="KEGG" id="blq:L21SP5_02623"/>
<dbReference type="SUPFAM" id="SSF53732">
    <property type="entry name" value="Aconitase iron-sulfur domain"/>
    <property type="match status" value="1"/>
</dbReference>